<accession>A0A8K0CW69</accession>
<dbReference type="OrthoDB" id="6602143at2759"/>
<organism evidence="1 2">
    <name type="scientific">Ignelater luminosus</name>
    <name type="common">Cucubano</name>
    <name type="synonym">Pyrophorus luminosus</name>
    <dbReference type="NCBI Taxonomy" id="2038154"/>
    <lineage>
        <taxon>Eukaryota</taxon>
        <taxon>Metazoa</taxon>
        <taxon>Ecdysozoa</taxon>
        <taxon>Arthropoda</taxon>
        <taxon>Hexapoda</taxon>
        <taxon>Insecta</taxon>
        <taxon>Pterygota</taxon>
        <taxon>Neoptera</taxon>
        <taxon>Endopterygota</taxon>
        <taxon>Coleoptera</taxon>
        <taxon>Polyphaga</taxon>
        <taxon>Elateriformia</taxon>
        <taxon>Elateroidea</taxon>
        <taxon>Elateridae</taxon>
        <taxon>Agrypninae</taxon>
        <taxon>Pyrophorini</taxon>
        <taxon>Ignelater</taxon>
    </lineage>
</organism>
<evidence type="ECO:0000313" key="1">
    <source>
        <dbReference type="EMBL" id="KAF2892436.1"/>
    </source>
</evidence>
<dbReference type="Proteomes" id="UP000801492">
    <property type="component" value="Unassembled WGS sequence"/>
</dbReference>
<sequence length="69" mass="7810">METQHSSVDSESGSKLDEYIAVHKLLRQKTHSLETIRKHRKGIPKEIVTIKLSKGEVTKEDEKGVIIAK</sequence>
<gene>
    <name evidence="1" type="ORF">ILUMI_13734</name>
</gene>
<evidence type="ECO:0000313" key="2">
    <source>
        <dbReference type="Proteomes" id="UP000801492"/>
    </source>
</evidence>
<keyword evidence="2" id="KW-1185">Reference proteome</keyword>
<name>A0A8K0CW69_IGNLU</name>
<reference evidence="1" key="1">
    <citation type="submission" date="2019-08" db="EMBL/GenBank/DDBJ databases">
        <title>The genome of the North American firefly Photinus pyralis.</title>
        <authorList>
            <consortium name="Photinus pyralis genome working group"/>
            <person name="Fallon T.R."/>
            <person name="Sander Lower S.E."/>
            <person name="Weng J.-K."/>
        </authorList>
    </citation>
    <scope>NUCLEOTIDE SEQUENCE</scope>
    <source>
        <strain evidence="1">TRF0915ILg1</strain>
        <tissue evidence="1">Whole body</tissue>
    </source>
</reference>
<proteinExistence type="predicted"/>
<comment type="caution">
    <text evidence="1">The sequence shown here is derived from an EMBL/GenBank/DDBJ whole genome shotgun (WGS) entry which is preliminary data.</text>
</comment>
<protein>
    <submittedName>
        <fullName evidence="1">Uncharacterized protein</fullName>
    </submittedName>
</protein>
<dbReference type="EMBL" id="VTPC01008734">
    <property type="protein sequence ID" value="KAF2892436.1"/>
    <property type="molecule type" value="Genomic_DNA"/>
</dbReference>
<dbReference type="AlphaFoldDB" id="A0A8K0CW69"/>